<organism evidence="2 3">
    <name type="scientific">Thermosipho melanesiensis</name>
    <dbReference type="NCBI Taxonomy" id="46541"/>
    <lineage>
        <taxon>Bacteria</taxon>
        <taxon>Thermotogati</taxon>
        <taxon>Thermotogota</taxon>
        <taxon>Thermotogae</taxon>
        <taxon>Thermotogales</taxon>
        <taxon>Fervidobacteriaceae</taxon>
        <taxon>Thermosipho</taxon>
    </lineage>
</organism>
<evidence type="ECO:0000313" key="2">
    <source>
        <dbReference type="EMBL" id="APT73668.1"/>
    </source>
</evidence>
<feature type="domain" description="Nucleotidyl transferase" evidence="1">
    <location>
        <begin position="4"/>
        <end position="284"/>
    </location>
</feature>
<dbReference type="EMBL" id="CP007389">
    <property type="protein sequence ID" value="APT73668.1"/>
    <property type="molecule type" value="Genomic_DNA"/>
</dbReference>
<proteinExistence type="predicted"/>
<dbReference type="InterPro" id="IPR049577">
    <property type="entry name" value="GMPP_N"/>
</dbReference>
<dbReference type="GO" id="GO:0016779">
    <property type="term" value="F:nucleotidyltransferase activity"/>
    <property type="evidence" value="ECO:0007669"/>
    <property type="project" value="UniProtKB-KW"/>
</dbReference>
<dbReference type="RefSeq" id="WP_012056878.1">
    <property type="nucleotide sequence ID" value="NZ_CP007389.1"/>
</dbReference>
<dbReference type="InterPro" id="IPR051161">
    <property type="entry name" value="Mannose-6P_isomerase_type2"/>
</dbReference>
<gene>
    <name evidence="2" type="ORF">BW47_03555</name>
</gene>
<accession>A0ABM6GDV6</accession>
<reference evidence="2 3" key="1">
    <citation type="submission" date="2014-02" db="EMBL/GenBank/DDBJ databases">
        <title>Diversity of Thermotogales isolates from hydrothermal vents.</title>
        <authorList>
            <person name="Haverkamp T.H.A."/>
            <person name="Lossouarn J."/>
            <person name="Geslin C."/>
            <person name="Nesbo C.L."/>
        </authorList>
    </citation>
    <scope>NUCLEOTIDE SEQUENCE [LARGE SCALE GENOMIC DNA]</scope>
    <source>
        <strain evidence="2 3">431</strain>
    </source>
</reference>
<keyword evidence="2" id="KW-0808">Transferase</keyword>
<dbReference type="SUPFAM" id="SSF53448">
    <property type="entry name" value="Nucleotide-diphospho-sugar transferases"/>
    <property type="match status" value="1"/>
</dbReference>
<evidence type="ECO:0000259" key="1">
    <source>
        <dbReference type="Pfam" id="PF00483"/>
    </source>
</evidence>
<sequence length="345" mass="39738">MNCALIMAGGKGERFWPYSTDEKPKQFINLFGEKTMIQQTVDRLDGFLPIENIFIVTGEKYVNLVKKQLPNLPEKNIIVEPEGRNTAPCIALSAFYIKKIYGNVNLAVFPADHLVRDVEVFRKTLSLSFEFVEAKEDVIVTLGIKPDRPETGYGYIKFLGEDVKINESILKVERFVEKPDKLTAERYVNEGKYLWNAGIFVWKIDTILKNTKEFLPNTYGILKNVFDKKDLYEELKIAYKKVDKISVDFGIMEHAKNIYVIPVDFGWDDVGSWIAVERYSEKDEDGNVISQNIHYFDSKRNIVKSKKKTILNGVNDLVVIETDEYLIVSHKDSISKIKDIKNKIE</sequence>
<name>A0ABM6GDV6_9BACT</name>
<dbReference type="SUPFAM" id="SSF159283">
    <property type="entry name" value="Guanosine diphospho-D-mannose pyrophosphorylase/mannose-6-phosphate isomerase linker domain"/>
    <property type="match status" value="1"/>
</dbReference>
<keyword evidence="3" id="KW-1185">Reference proteome</keyword>
<keyword evidence="2" id="KW-0548">Nucleotidyltransferase</keyword>
<evidence type="ECO:0000313" key="3">
    <source>
        <dbReference type="Proteomes" id="UP000185490"/>
    </source>
</evidence>
<dbReference type="CDD" id="cd02509">
    <property type="entry name" value="GDP-M1P_Guanylyltransferase"/>
    <property type="match status" value="1"/>
</dbReference>
<dbReference type="Pfam" id="PF00483">
    <property type="entry name" value="NTP_transferase"/>
    <property type="match status" value="1"/>
</dbReference>
<dbReference type="InterPro" id="IPR029044">
    <property type="entry name" value="Nucleotide-diphossugar_trans"/>
</dbReference>
<dbReference type="InterPro" id="IPR005835">
    <property type="entry name" value="NTP_transferase_dom"/>
</dbReference>
<dbReference type="PANTHER" id="PTHR46390:SF1">
    <property type="entry name" value="MANNOSE-1-PHOSPHATE GUANYLYLTRANSFERASE"/>
    <property type="match status" value="1"/>
</dbReference>
<dbReference type="Gene3D" id="3.90.550.10">
    <property type="entry name" value="Spore Coat Polysaccharide Biosynthesis Protein SpsA, Chain A"/>
    <property type="match status" value="1"/>
</dbReference>
<dbReference type="Proteomes" id="UP000185490">
    <property type="component" value="Chromosome"/>
</dbReference>
<dbReference type="PANTHER" id="PTHR46390">
    <property type="entry name" value="MANNOSE-1-PHOSPHATE GUANYLYLTRANSFERASE"/>
    <property type="match status" value="1"/>
</dbReference>
<protein>
    <submittedName>
        <fullName evidence="2">Mannose-1-phosphate guanylyltransferase</fullName>
    </submittedName>
</protein>